<gene>
    <name evidence="8" type="ORF">Rt10032_c12g4802</name>
</gene>
<dbReference type="PANTHER" id="PTHR12318">
    <property type="entry name" value="TESTOSTERONE-REGULATED PROTEIN RP2"/>
    <property type="match status" value="1"/>
</dbReference>
<proteinExistence type="predicted"/>
<evidence type="ECO:0000256" key="1">
    <source>
        <dbReference type="ARBA" id="ARBA00001936"/>
    </source>
</evidence>
<dbReference type="CDD" id="cd18870">
    <property type="entry name" value="NUDIX_AcylCoAdiphos_Nudt19"/>
    <property type="match status" value="1"/>
</dbReference>
<dbReference type="PANTHER" id="PTHR12318:SF0">
    <property type="entry name" value="ACYL-COENZYME A DIPHOSPHATASE NUDT19"/>
    <property type="match status" value="1"/>
</dbReference>
<evidence type="ECO:0000313" key="9">
    <source>
        <dbReference type="Proteomes" id="UP000321518"/>
    </source>
</evidence>
<evidence type="ECO:0000313" key="8">
    <source>
        <dbReference type="EMBL" id="GEM10785.1"/>
    </source>
</evidence>
<dbReference type="InterPro" id="IPR000086">
    <property type="entry name" value="NUDIX_hydrolase_dom"/>
</dbReference>
<dbReference type="EMBL" id="BJWK01000012">
    <property type="protein sequence ID" value="GEM10785.1"/>
    <property type="molecule type" value="Genomic_DNA"/>
</dbReference>
<evidence type="ECO:0000259" key="7">
    <source>
        <dbReference type="PROSITE" id="PS51462"/>
    </source>
</evidence>
<dbReference type="InterPro" id="IPR039121">
    <property type="entry name" value="NUDT19"/>
</dbReference>
<dbReference type="AlphaFoldDB" id="A0A511KLG1"/>
<dbReference type="OrthoDB" id="1695362at2759"/>
<dbReference type="GO" id="GO:0005739">
    <property type="term" value="C:mitochondrion"/>
    <property type="evidence" value="ECO:0007669"/>
    <property type="project" value="TreeGrafter"/>
</dbReference>
<dbReference type="Gene3D" id="3.90.79.10">
    <property type="entry name" value="Nucleoside Triphosphate Pyrophosphohydrolase"/>
    <property type="match status" value="1"/>
</dbReference>
<comment type="cofactor">
    <cofactor evidence="1">
        <name>Mn(2+)</name>
        <dbReference type="ChEBI" id="CHEBI:29035"/>
    </cofactor>
</comment>
<keyword evidence="5" id="KW-0460">Magnesium</keyword>
<dbReference type="PROSITE" id="PS51462">
    <property type="entry name" value="NUDIX"/>
    <property type="match status" value="1"/>
</dbReference>
<dbReference type="InterPro" id="IPR015797">
    <property type="entry name" value="NUDIX_hydrolase-like_dom_sf"/>
</dbReference>
<dbReference type="GO" id="GO:0046872">
    <property type="term" value="F:metal ion binding"/>
    <property type="evidence" value="ECO:0007669"/>
    <property type="project" value="UniProtKB-KW"/>
</dbReference>
<feature type="domain" description="Nudix hydrolase" evidence="7">
    <location>
        <begin position="19"/>
        <end position="261"/>
    </location>
</feature>
<comment type="cofactor">
    <cofactor evidence="2">
        <name>Mg(2+)</name>
        <dbReference type="ChEBI" id="CHEBI:18420"/>
    </cofactor>
</comment>
<protein>
    <submittedName>
        <fullName evidence="8">NUDIX hydrolase domain containing protein</fullName>
    </submittedName>
</protein>
<name>A0A511KLG1_RHOTO</name>
<sequence>MPLASFSHLSKEKADGPAEPSLSASLVVLAPLPAPAPDGHDYRILLLKRHAQSRTYDSAHVMPGGNIDPIDLDLEAWTPFFPPATQASPPSTSGLTADRLLALRLCAIRETFEESGLLLLEQSSSAASPQTKWDRLSAEEKTRWREAVHKDGRRFIHLLRKLGGEVEPGAGARPAVDSLTHWSNWVTPVLLPRRFDTHFFISVLPSPQASPGAANTSTTAVHDSLVSSDGVETTSADWLTPHEAIKRAVAHPARRGEMSSPQPASNIEPILLHPPQFNLLAELAHNHRTLASLLAPSTASATPLVRPRRVVPLTPQIANVTDDQGRERKATVLPGDEEYQYDDEAVDPAPAVDKAGRRNRTYVLPPRKRQQGLVVEGCIRRGMVEVLGEGWEDMWAGEAGRAGQSAKL</sequence>
<keyword evidence="4 8" id="KW-0378">Hydrolase</keyword>
<evidence type="ECO:0000256" key="4">
    <source>
        <dbReference type="ARBA" id="ARBA00022801"/>
    </source>
</evidence>
<evidence type="ECO:0000256" key="6">
    <source>
        <dbReference type="ARBA" id="ARBA00023211"/>
    </source>
</evidence>
<keyword evidence="6" id="KW-0464">Manganese</keyword>
<comment type="caution">
    <text evidence="8">The sequence shown here is derived from an EMBL/GenBank/DDBJ whole genome shotgun (WGS) entry which is preliminary data.</text>
</comment>
<evidence type="ECO:0000256" key="2">
    <source>
        <dbReference type="ARBA" id="ARBA00001946"/>
    </source>
</evidence>
<keyword evidence="3" id="KW-0479">Metal-binding</keyword>
<reference evidence="8 9" key="1">
    <citation type="submission" date="2019-07" db="EMBL/GenBank/DDBJ databases">
        <title>Rhodotorula toruloides NBRC10032 genome sequencing.</title>
        <authorList>
            <person name="Shida Y."/>
            <person name="Takaku H."/>
            <person name="Ogasawara W."/>
            <person name="Mori K."/>
        </authorList>
    </citation>
    <scope>NUCLEOTIDE SEQUENCE [LARGE SCALE GENOMIC DNA]</scope>
    <source>
        <strain evidence="8 9">NBRC10032</strain>
    </source>
</reference>
<evidence type="ECO:0000256" key="3">
    <source>
        <dbReference type="ARBA" id="ARBA00022723"/>
    </source>
</evidence>
<accession>A0A511KLG1</accession>
<dbReference type="SUPFAM" id="SSF55811">
    <property type="entry name" value="Nudix"/>
    <property type="match status" value="1"/>
</dbReference>
<evidence type="ECO:0000256" key="5">
    <source>
        <dbReference type="ARBA" id="ARBA00022842"/>
    </source>
</evidence>
<organism evidence="8 9">
    <name type="scientific">Rhodotorula toruloides</name>
    <name type="common">Yeast</name>
    <name type="synonym">Rhodosporidium toruloides</name>
    <dbReference type="NCBI Taxonomy" id="5286"/>
    <lineage>
        <taxon>Eukaryota</taxon>
        <taxon>Fungi</taxon>
        <taxon>Dikarya</taxon>
        <taxon>Basidiomycota</taxon>
        <taxon>Pucciniomycotina</taxon>
        <taxon>Microbotryomycetes</taxon>
        <taxon>Sporidiobolales</taxon>
        <taxon>Sporidiobolaceae</taxon>
        <taxon>Rhodotorula</taxon>
    </lineage>
</organism>
<dbReference type="GO" id="GO:0016818">
    <property type="term" value="F:hydrolase activity, acting on acid anhydrides, in phosphorus-containing anhydrides"/>
    <property type="evidence" value="ECO:0007669"/>
    <property type="project" value="InterPro"/>
</dbReference>
<dbReference type="Proteomes" id="UP000321518">
    <property type="component" value="Unassembled WGS sequence"/>
</dbReference>